<protein>
    <submittedName>
        <fullName evidence="2">Uncharacterized protein</fullName>
    </submittedName>
</protein>
<dbReference type="EMBL" id="LOXM01000060">
    <property type="protein sequence ID" value="KVG72447.1"/>
    <property type="molecule type" value="Genomic_DNA"/>
</dbReference>
<dbReference type="AlphaFoldDB" id="A0A103RRA5"/>
<proteinExistence type="predicted"/>
<gene>
    <name evidence="2" type="ORF">WJ33_18010</name>
</gene>
<feature type="compositionally biased region" description="Basic residues" evidence="1">
    <location>
        <begin position="1"/>
        <end position="13"/>
    </location>
</feature>
<feature type="region of interest" description="Disordered" evidence="1">
    <location>
        <begin position="1"/>
        <end position="21"/>
    </location>
</feature>
<accession>A0A103RRA5</accession>
<evidence type="ECO:0000313" key="2">
    <source>
        <dbReference type="EMBL" id="KVG72447.1"/>
    </source>
</evidence>
<evidence type="ECO:0000256" key="1">
    <source>
        <dbReference type="SAM" id="MobiDB-lite"/>
    </source>
</evidence>
<name>A0A103RRA5_9BURK</name>
<organism evidence="2 3">
    <name type="scientific">Burkholderia ubonensis</name>
    <dbReference type="NCBI Taxonomy" id="101571"/>
    <lineage>
        <taxon>Bacteria</taxon>
        <taxon>Pseudomonadati</taxon>
        <taxon>Pseudomonadota</taxon>
        <taxon>Betaproteobacteria</taxon>
        <taxon>Burkholderiales</taxon>
        <taxon>Burkholderiaceae</taxon>
        <taxon>Burkholderia</taxon>
        <taxon>Burkholderia cepacia complex</taxon>
    </lineage>
</organism>
<sequence>MRRRRLSGRRSERHRGMNSPHYRNVIGFGEIPTFHDAELFGIAHHRADRELLLQFQRTNGDTGTFEPVRFLVCRGHETITELTSYDRCNSDQEEQESEGAEAAVLCETILLRLDDA</sequence>
<dbReference type="Proteomes" id="UP000064029">
    <property type="component" value="Unassembled WGS sequence"/>
</dbReference>
<comment type="caution">
    <text evidence="2">The sequence shown here is derived from an EMBL/GenBank/DDBJ whole genome shotgun (WGS) entry which is preliminary data.</text>
</comment>
<evidence type="ECO:0000313" key="3">
    <source>
        <dbReference type="Proteomes" id="UP000064029"/>
    </source>
</evidence>
<reference evidence="2 3" key="1">
    <citation type="submission" date="2015-11" db="EMBL/GenBank/DDBJ databases">
        <title>Expanding the genomic diversity of Burkholderia species for the development of highly accurate diagnostics.</title>
        <authorList>
            <person name="Sahl J."/>
            <person name="Keim P."/>
            <person name="Wagner D."/>
        </authorList>
    </citation>
    <scope>NUCLEOTIDE SEQUENCE [LARGE SCALE GENOMIC DNA]</scope>
    <source>
        <strain evidence="2 3">MSMB2036</strain>
    </source>
</reference>